<proteinExistence type="predicted"/>
<keyword evidence="1" id="KW-0472">Membrane</keyword>
<comment type="caution">
    <text evidence="3">The sequence shown here is derived from an EMBL/GenBank/DDBJ whole genome shotgun (WGS) entry which is preliminary data.</text>
</comment>
<evidence type="ECO:0000313" key="3">
    <source>
        <dbReference type="EMBL" id="MCL1143226.1"/>
    </source>
</evidence>
<sequence>MSEEIEQEEIKLKRITIKTETGSKWFDDPEKLLSWVQQQRQLYGFHGNVSQRYQMQQLFSRFDQSWNDLQQQITNGLRRFKNDPDNYNNRVEQFSNSFSSYLTNKQLFTEEAPFAPFVQCQADKSAELGLAVLAVAFDANVSPVDRKMYQGLQQADDYFAGSDDRIKEEADSLQQLKDRWDEEQTNQRDSWVNEYQLKIDEATIQNSKVDGLITEWQNQTETQTGDLNSHKEQFKKKFDEELVYAKTDLENLTKTYDDKLALHAAVRYWGIQQDSHNDKAKFYAKVLGATTVVVLLTIILFAIFGLDKPFKEVAVSRLVTAAAITTFGIWIIKIVGNIFMSHLHLATDAQERRTMIHTYLALTRKGQGPKEEDRQLILQTLFRPSTTDMIKNDQGPTQLVDMINRLSSKS</sequence>
<evidence type="ECO:0000256" key="1">
    <source>
        <dbReference type="SAM" id="Phobius"/>
    </source>
</evidence>
<name>A0A9X1ZVP1_9GAMM</name>
<dbReference type="Proteomes" id="UP001139333">
    <property type="component" value="Unassembled WGS sequence"/>
</dbReference>
<dbReference type="InterPro" id="IPR046159">
    <property type="entry name" value="DUF6161"/>
</dbReference>
<evidence type="ECO:0000313" key="4">
    <source>
        <dbReference type="Proteomes" id="UP001139333"/>
    </source>
</evidence>
<feature type="transmembrane region" description="Helical" evidence="1">
    <location>
        <begin position="318"/>
        <end position="340"/>
    </location>
</feature>
<protein>
    <submittedName>
        <fullName evidence="3">DUF6161 domain-containing protein</fullName>
    </submittedName>
</protein>
<dbReference type="AlphaFoldDB" id="A0A9X1ZVP1"/>
<keyword evidence="1" id="KW-1133">Transmembrane helix</keyword>
<dbReference type="EMBL" id="JAKIKP010000007">
    <property type="protein sequence ID" value="MCL1143226.1"/>
    <property type="molecule type" value="Genomic_DNA"/>
</dbReference>
<accession>A0A9X1ZVP1</accession>
<dbReference type="RefSeq" id="WP_248995903.1">
    <property type="nucleotide sequence ID" value="NZ_JAKIKP010000007.1"/>
</dbReference>
<gene>
    <name evidence="3" type="ORF">L2672_11015</name>
</gene>
<keyword evidence="1" id="KW-0812">Transmembrane</keyword>
<reference evidence="3" key="1">
    <citation type="submission" date="2022-01" db="EMBL/GenBank/DDBJ databases">
        <title>Whole genome-based taxonomy of the Shewanellaceae.</title>
        <authorList>
            <person name="Martin-Rodriguez A.J."/>
        </authorList>
    </citation>
    <scope>NUCLEOTIDE SEQUENCE</scope>
    <source>
        <strain evidence="3">DSM 16422</strain>
    </source>
</reference>
<keyword evidence="4" id="KW-1185">Reference proteome</keyword>
<organism evidence="3 4">
    <name type="scientific">Shewanella gaetbuli</name>
    <dbReference type="NCBI Taxonomy" id="220752"/>
    <lineage>
        <taxon>Bacteria</taxon>
        <taxon>Pseudomonadati</taxon>
        <taxon>Pseudomonadota</taxon>
        <taxon>Gammaproteobacteria</taxon>
        <taxon>Alteromonadales</taxon>
        <taxon>Shewanellaceae</taxon>
        <taxon>Shewanella</taxon>
    </lineage>
</organism>
<evidence type="ECO:0000259" key="2">
    <source>
        <dbReference type="Pfam" id="PF19658"/>
    </source>
</evidence>
<feature type="transmembrane region" description="Helical" evidence="1">
    <location>
        <begin position="282"/>
        <end position="306"/>
    </location>
</feature>
<feature type="domain" description="DUF6161" evidence="2">
    <location>
        <begin position="200"/>
        <end position="394"/>
    </location>
</feature>
<dbReference type="Pfam" id="PF19658">
    <property type="entry name" value="DUF6161"/>
    <property type="match status" value="1"/>
</dbReference>